<keyword evidence="4 6" id="KW-1133">Transmembrane helix</keyword>
<accession>A0A1G8HS16</accession>
<protein>
    <submittedName>
        <fullName evidence="8">Tight adherence protein B</fullName>
    </submittedName>
</protein>
<dbReference type="RefSeq" id="WP_090690283.1">
    <property type="nucleotide sequence ID" value="NZ_CADERL010000018.1"/>
</dbReference>
<dbReference type="OrthoDB" id="597333at2"/>
<keyword evidence="2" id="KW-1003">Cell membrane</keyword>
<gene>
    <name evidence="8" type="ORF">SAMN05216466_11748</name>
</gene>
<proteinExistence type="predicted"/>
<reference evidence="8 9" key="1">
    <citation type="submission" date="2016-10" db="EMBL/GenBank/DDBJ databases">
        <authorList>
            <person name="de Groot N.N."/>
        </authorList>
    </citation>
    <scope>NUCLEOTIDE SEQUENCE [LARGE SCALE GENOMIC DNA]</scope>
    <source>
        <strain evidence="8 9">LMG 2247</strain>
    </source>
</reference>
<feature type="domain" description="Type II secretion system protein GspF" evidence="7">
    <location>
        <begin position="158"/>
        <end position="283"/>
    </location>
</feature>
<dbReference type="PANTHER" id="PTHR35007:SF1">
    <property type="entry name" value="PILUS ASSEMBLY PROTEIN"/>
    <property type="match status" value="1"/>
</dbReference>
<evidence type="ECO:0000259" key="7">
    <source>
        <dbReference type="Pfam" id="PF00482"/>
    </source>
</evidence>
<evidence type="ECO:0000256" key="6">
    <source>
        <dbReference type="SAM" id="Phobius"/>
    </source>
</evidence>
<keyword evidence="3 6" id="KW-0812">Transmembrane</keyword>
<dbReference type="Proteomes" id="UP000199706">
    <property type="component" value="Unassembled WGS sequence"/>
</dbReference>
<dbReference type="GO" id="GO:0005886">
    <property type="term" value="C:plasma membrane"/>
    <property type="evidence" value="ECO:0007669"/>
    <property type="project" value="UniProtKB-SubCell"/>
</dbReference>
<dbReference type="Pfam" id="PF00482">
    <property type="entry name" value="T2SSF"/>
    <property type="match status" value="1"/>
</dbReference>
<feature type="transmembrane region" description="Helical" evidence="6">
    <location>
        <begin position="268"/>
        <end position="290"/>
    </location>
</feature>
<evidence type="ECO:0000256" key="2">
    <source>
        <dbReference type="ARBA" id="ARBA00022475"/>
    </source>
</evidence>
<evidence type="ECO:0000256" key="3">
    <source>
        <dbReference type="ARBA" id="ARBA00022692"/>
    </source>
</evidence>
<evidence type="ECO:0000256" key="4">
    <source>
        <dbReference type="ARBA" id="ARBA00022989"/>
    </source>
</evidence>
<evidence type="ECO:0000256" key="1">
    <source>
        <dbReference type="ARBA" id="ARBA00004651"/>
    </source>
</evidence>
<organism evidence="8 9">
    <name type="scientific">Paraburkholderia phenazinium</name>
    <dbReference type="NCBI Taxonomy" id="60549"/>
    <lineage>
        <taxon>Bacteria</taxon>
        <taxon>Pseudomonadati</taxon>
        <taxon>Pseudomonadota</taxon>
        <taxon>Betaproteobacteria</taxon>
        <taxon>Burkholderiales</taxon>
        <taxon>Burkholderiaceae</taxon>
        <taxon>Paraburkholderia</taxon>
    </lineage>
</organism>
<comment type="subcellular location">
    <subcellularLocation>
        <location evidence="1">Cell membrane</location>
        <topology evidence="1">Multi-pass membrane protein</topology>
    </subcellularLocation>
</comment>
<dbReference type="PANTHER" id="PTHR35007">
    <property type="entry name" value="INTEGRAL MEMBRANE PROTEIN-RELATED"/>
    <property type="match status" value="1"/>
</dbReference>
<feature type="transmembrane region" description="Helical" evidence="6">
    <location>
        <begin position="302"/>
        <end position="321"/>
    </location>
</feature>
<feature type="transmembrane region" description="Helical" evidence="6">
    <location>
        <begin position="111"/>
        <end position="139"/>
    </location>
</feature>
<dbReference type="InterPro" id="IPR018076">
    <property type="entry name" value="T2SS_GspF_dom"/>
</dbReference>
<evidence type="ECO:0000256" key="5">
    <source>
        <dbReference type="ARBA" id="ARBA00023136"/>
    </source>
</evidence>
<dbReference type="EMBL" id="FNCJ01000017">
    <property type="protein sequence ID" value="SDI09414.1"/>
    <property type="molecule type" value="Genomic_DNA"/>
</dbReference>
<name>A0A1G8HS16_9BURK</name>
<dbReference type="AlphaFoldDB" id="A0A1G8HS16"/>
<sequence length="325" mass="36025">MAPIFYAAIVLLFAAVVLSIEGAYEWWNSRHGPAAKRVESRIRAVSAGGHLGSTRLSILKERLLSESSLLDKGLLYLPRVHAIDLFLQQSGVSWTVGRLFGICAVMPPPTLAILLFAGLPLWPSLGVALLSAVLPLLYVRYRRGRRLRKLDRQFPDVCDMLARALRSGHAFTGAIGMVGSEFAEPMSGEFRITFDEINYGISLNEALLNLATRVPIRDLRYLVIAVLIQRETGGNLAELLDGITLLIRERFKLFDKVRVLSAEGKMSAWILGLLPFGAAGVMVTINPGFLDVLWQDPAGLKLVWTVLGTMVFGVFWMRHIVKMRV</sequence>
<keyword evidence="5 6" id="KW-0472">Membrane</keyword>
<evidence type="ECO:0000313" key="8">
    <source>
        <dbReference type="EMBL" id="SDI09414.1"/>
    </source>
</evidence>
<evidence type="ECO:0000313" key="9">
    <source>
        <dbReference type="Proteomes" id="UP000199706"/>
    </source>
</evidence>